<dbReference type="Proteomes" id="UP001174934">
    <property type="component" value="Unassembled WGS sequence"/>
</dbReference>
<dbReference type="GO" id="GO:0046103">
    <property type="term" value="P:inosine biosynthetic process"/>
    <property type="evidence" value="ECO:0007669"/>
    <property type="project" value="TreeGrafter"/>
</dbReference>
<dbReference type="GO" id="GO:0046872">
    <property type="term" value="F:metal ion binding"/>
    <property type="evidence" value="ECO:0007669"/>
    <property type="project" value="UniProtKB-KW"/>
</dbReference>
<dbReference type="Gene3D" id="3.20.20.140">
    <property type="entry name" value="Metal-dependent hydrolases"/>
    <property type="match status" value="1"/>
</dbReference>
<accession>A0AA39XK63</accession>
<keyword evidence="12" id="KW-1185">Reference proteome</keyword>
<evidence type="ECO:0000313" key="11">
    <source>
        <dbReference type="EMBL" id="KAK0635170.1"/>
    </source>
</evidence>
<evidence type="ECO:0000256" key="5">
    <source>
        <dbReference type="ARBA" id="ARBA00022525"/>
    </source>
</evidence>
<dbReference type="SUPFAM" id="SSF51556">
    <property type="entry name" value="Metallo-dependent hydrolases"/>
    <property type="match status" value="1"/>
</dbReference>
<evidence type="ECO:0000256" key="9">
    <source>
        <dbReference type="ARBA" id="ARBA00047764"/>
    </source>
</evidence>
<dbReference type="GO" id="GO:0005576">
    <property type="term" value="C:extracellular region"/>
    <property type="evidence" value="ECO:0007669"/>
    <property type="project" value="UniProtKB-SubCell"/>
</dbReference>
<sequence>MSAPGTTIDDEEKEWVDSVLANELPKNSDPVIQQYLKGRSALIAEEQKQRSDHSFRQNLSPIAKRAHAIVGRIRAEEQQTTWTPALEEKIASAPENENVTVFPGMMFSLAKPTMESTKLWRIVRRMPKGALLHAHCDAMVDFDYLLNVVLETPGMHIACPDGALATPAERRDGGVTIRFKKSTTSAGQSQSVWDAKYEPGTFIPIAKAADEYPDGGRQGFLAWLKSRCVISQTDAVDQHHGLTEIWRKFMGCFAVIGSIIHYEPIWRAFLQRLMSILVADGVYWTEIRFVWPLDYCTTNSDTPEPDYTAMFTAIDEEVAKFRATPQGRPFWGLRMIWTCLRFRPTDRIITEMGRCIETKLAFPHLLAGFDLVGPEDAGRPLADILPELFWFRKQCAAEGVEIPFFFHAGECLGDGDATDHNLFDALLLGTRRIGHGFSLYKHPKLIQAVKDRRVLIESCPISNEVLRLTGSIMQHPLPALLARGVACALCNDDPAILGQDTAGMTHDFWQALQGWENLGLAGLGSLAENSVRWAAFEDQDAEQWAKGIREASVGEGVKAERLRTWAVEWERFCLWIVDEYGEGYGDDE</sequence>
<dbReference type="GO" id="GO:0004000">
    <property type="term" value="F:adenosine deaminase activity"/>
    <property type="evidence" value="ECO:0007669"/>
    <property type="project" value="TreeGrafter"/>
</dbReference>
<comment type="cofactor">
    <cofactor evidence="1">
        <name>Zn(2+)</name>
        <dbReference type="ChEBI" id="CHEBI:29105"/>
    </cofactor>
</comment>
<evidence type="ECO:0000256" key="3">
    <source>
        <dbReference type="ARBA" id="ARBA00006083"/>
    </source>
</evidence>
<dbReference type="AlphaFoldDB" id="A0AA39XK63"/>
<reference evidence="11" key="1">
    <citation type="submission" date="2023-06" db="EMBL/GenBank/DDBJ databases">
        <title>Genome-scale phylogeny and comparative genomics of the fungal order Sordariales.</title>
        <authorList>
            <consortium name="Lawrence Berkeley National Laboratory"/>
            <person name="Hensen N."/>
            <person name="Bonometti L."/>
            <person name="Westerberg I."/>
            <person name="Brannstrom I.O."/>
            <person name="Guillou S."/>
            <person name="Cros-Aarteil S."/>
            <person name="Calhoun S."/>
            <person name="Haridas S."/>
            <person name="Kuo A."/>
            <person name="Mondo S."/>
            <person name="Pangilinan J."/>
            <person name="Riley R."/>
            <person name="LaButti K."/>
            <person name="Andreopoulos B."/>
            <person name="Lipzen A."/>
            <person name="Chen C."/>
            <person name="Yanf M."/>
            <person name="Daum C."/>
            <person name="Ng V."/>
            <person name="Clum A."/>
            <person name="Steindorff A."/>
            <person name="Ohm R."/>
            <person name="Martin F."/>
            <person name="Silar P."/>
            <person name="Natvig D."/>
            <person name="Lalanne C."/>
            <person name="Gautier V."/>
            <person name="Ament-velasquez S.L."/>
            <person name="Kruys A."/>
            <person name="Hutchinson M.I."/>
            <person name="Powell A.J."/>
            <person name="Barry K."/>
            <person name="Miller A.N."/>
            <person name="Grigoriev I.V."/>
            <person name="Debuchy R."/>
            <person name="Gladieux P."/>
            <person name="Thoren M.H."/>
            <person name="Johannesson H."/>
        </authorList>
    </citation>
    <scope>NUCLEOTIDE SEQUENCE</scope>
    <source>
        <strain evidence="11">SMH3391-2</strain>
    </source>
</reference>
<dbReference type="FunFam" id="3.20.20.140:FF:000017">
    <property type="entry name" value="Adenosine deaminase 2"/>
    <property type="match status" value="1"/>
</dbReference>
<evidence type="ECO:0000256" key="4">
    <source>
        <dbReference type="ARBA" id="ARBA00012784"/>
    </source>
</evidence>
<keyword evidence="8" id="KW-0378">Hydrolase</keyword>
<keyword evidence="5" id="KW-0964">Secreted</keyword>
<dbReference type="PANTHER" id="PTHR11409:SF39">
    <property type="entry name" value="ADENOSINE DEAMINASE 2"/>
    <property type="match status" value="1"/>
</dbReference>
<comment type="caution">
    <text evidence="11">The sequence shown here is derived from an EMBL/GenBank/DDBJ whole genome shotgun (WGS) entry which is preliminary data.</text>
</comment>
<name>A0AA39XK63_9PEZI</name>
<gene>
    <name evidence="11" type="ORF">B0T17DRAFT_486108</name>
</gene>
<feature type="domain" description="Adenosine deaminase" evidence="10">
    <location>
        <begin position="246"/>
        <end position="545"/>
    </location>
</feature>
<dbReference type="GO" id="GO:0006154">
    <property type="term" value="P:adenosine catabolic process"/>
    <property type="evidence" value="ECO:0007669"/>
    <property type="project" value="TreeGrafter"/>
</dbReference>
<evidence type="ECO:0000313" key="12">
    <source>
        <dbReference type="Proteomes" id="UP001174934"/>
    </source>
</evidence>
<dbReference type="EMBL" id="JAULSR010000001">
    <property type="protein sequence ID" value="KAK0635170.1"/>
    <property type="molecule type" value="Genomic_DNA"/>
</dbReference>
<evidence type="ECO:0000256" key="1">
    <source>
        <dbReference type="ARBA" id="ARBA00001947"/>
    </source>
</evidence>
<dbReference type="Pfam" id="PF00962">
    <property type="entry name" value="A_deaminase"/>
    <property type="match status" value="1"/>
</dbReference>
<keyword evidence="7" id="KW-0732">Signal</keyword>
<protein>
    <recommendedName>
        <fullName evidence="4">adenosine deaminase</fullName>
        <ecNumber evidence="4">3.5.4.4</ecNumber>
    </recommendedName>
</protein>
<evidence type="ECO:0000256" key="8">
    <source>
        <dbReference type="ARBA" id="ARBA00022801"/>
    </source>
</evidence>
<evidence type="ECO:0000256" key="7">
    <source>
        <dbReference type="ARBA" id="ARBA00022729"/>
    </source>
</evidence>
<dbReference type="InterPro" id="IPR032466">
    <property type="entry name" value="Metal_Hydrolase"/>
</dbReference>
<dbReference type="InterPro" id="IPR001365">
    <property type="entry name" value="A_deaminase_dom"/>
</dbReference>
<dbReference type="CDD" id="cd01321">
    <property type="entry name" value="ADGF"/>
    <property type="match status" value="1"/>
</dbReference>
<dbReference type="PANTHER" id="PTHR11409">
    <property type="entry name" value="ADENOSINE DEAMINASE"/>
    <property type="match status" value="1"/>
</dbReference>
<evidence type="ECO:0000259" key="10">
    <source>
        <dbReference type="Pfam" id="PF00962"/>
    </source>
</evidence>
<evidence type="ECO:0000256" key="2">
    <source>
        <dbReference type="ARBA" id="ARBA00004613"/>
    </source>
</evidence>
<dbReference type="InterPro" id="IPR006330">
    <property type="entry name" value="Ado/ade_deaminase"/>
</dbReference>
<evidence type="ECO:0000256" key="6">
    <source>
        <dbReference type="ARBA" id="ARBA00022723"/>
    </source>
</evidence>
<dbReference type="EC" id="3.5.4.4" evidence="4"/>
<comment type="similarity">
    <text evidence="3">Belongs to the metallo-dependent hydrolases superfamily. Adenosine and AMP deaminases family. ADGF subfamily.</text>
</comment>
<proteinExistence type="inferred from homology"/>
<comment type="subcellular location">
    <subcellularLocation>
        <location evidence="2">Secreted</location>
    </subcellularLocation>
</comment>
<comment type="catalytic activity">
    <reaction evidence="9">
        <text>adenosine + H2O + H(+) = inosine + NH4(+)</text>
        <dbReference type="Rhea" id="RHEA:24408"/>
        <dbReference type="ChEBI" id="CHEBI:15377"/>
        <dbReference type="ChEBI" id="CHEBI:15378"/>
        <dbReference type="ChEBI" id="CHEBI:16335"/>
        <dbReference type="ChEBI" id="CHEBI:17596"/>
        <dbReference type="ChEBI" id="CHEBI:28938"/>
        <dbReference type="EC" id="3.5.4.4"/>
    </reaction>
</comment>
<keyword evidence="6" id="KW-0479">Metal-binding</keyword>
<organism evidence="11 12">
    <name type="scientific">Bombardia bombarda</name>
    <dbReference type="NCBI Taxonomy" id="252184"/>
    <lineage>
        <taxon>Eukaryota</taxon>
        <taxon>Fungi</taxon>
        <taxon>Dikarya</taxon>
        <taxon>Ascomycota</taxon>
        <taxon>Pezizomycotina</taxon>
        <taxon>Sordariomycetes</taxon>
        <taxon>Sordariomycetidae</taxon>
        <taxon>Sordariales</taxon>
        <taxon>Lasiosphaeriaceae</taxon>
        <taxon>Bombardia</taxon>
    </lineage>
</organism>